<dbReference type="HOGENOM" id="CLU_039592_3_1_11"/>
<evidence type="ECO:0000259" key="5">
    <source>
        <dbReference type="Pfam" id="PF08541"/>
    </source>
</evidence>
<dbReference type="PANTHER" id="PTHR34069:SF2">
    <property type="entry name" value="BETA-KETOACYL-[ACYL-CARRIER-PROTEIN] SYNTHASE III"/>
    <property type="match status" value="1"/>
</dbReference>
<reference evidence="8" key="1">
    <citation type="submission" date="2011-12" db="EMBL/GenBank/DDBJ databases">
        <title>Complete genome sequence of Streptomyces cattleya strain DSM 46488.</title>
        <authorList>
            <person name="Ou H.-Y."/>
            <person name="Li P."/>
            <person name="Zhao C."/>
            <person name="O'Hagan D."/>
            <person name="Deng Z."/>
        </authorList>
    </citation>
    <scope>NUCLEOTIDE SEQUENCE [LARGE SCALE GENOMIC DNA]</scope>
    <source>
        <strain evidence="8">ATCC 35852 / DSM 46488 / JCM 4925 / NBRC 14057 / NRRL 8057</strain>
        <plasmid evidence="8">Plasmid pSCATT</plasmid>
    </source>
</reference>
<dbReference type="Proteomes" id="UP000007842">
    <property type="component" value="Plasmid pSCATT"/>
</dbReference>
<keyword evidence="8" id="KW-1185">Reference proteome</keyword>
<dbReference type="InterPro" id="IPR013747">
    <property type="entry name" value="ACP_syn_III_C"/>
</dbReference>
<dbReference type="InterPro" id="IPR016039">
    <property type="entry name" value="Thiolase-like"/>
</dbReference>
<dbReference type="GO" id="GO:0044550">
    <property type="term" value="P:secondary metabolite biosynthetic process"/>
    <property type="evidence" value="ECO:0007669"/>
    <property type="project" value="TreeGrafter"/>
</dbReference>
<evidence type="ECO:0000256" key="4">
    <source>
        <dbReference type="SAM" id="MobiDB-lite"/>
    </source>
</evidence>
<dbReference type="Pfam" id="PF08545">
    <property type="entry name" value="ACP_syn_III"/>
    <property type="match status" value="1"/>
</dbReference>
<feature type="domain" description="Beta-ketoacyl-[acyl-carrier-protein] synthase III C-terminal" evidence="5">
    <location>
        <begin position="235"/>
        <end position="324"/>
    </location>
</feature>
<accession>G8XH87</accession>
<gene>
    <name evidence="7" type="ordered locus">SCATT_p06400</name>
</gene>
<geneLocation type="plasmid" evidence="7 8">
    <name>pSCATT</name>
</geneLocation>
<organism evidence="7 8">
    <name type="scientific">Streptantibioticus cattleyicolor (strain ATCC 35852 / DSM 46488 / JCM 4925 / NBRC 14057 / NRRL 8057)</name>
    <name type="common">Streptomyces cattleya</name>
    <dbReference type="NCBI Taxonomy" id="1003195"/>
    <lineage>
        <taxon>Bacteria</taxon>
        <taxon>Bacillati</taxon>
        <taxon>Actinomycetota</taxon>
        <taxon>Actinomycetes</taxon>
        <taxon>Kitasatosporales</taxon>
        <taxon>Streptomycetaceae</taxon>
        <taxon>Streptantibioticus</taxon>
    </lineage>
</organism>
<dbReference type="SUPFAM" id="SSF53901">
    <property type="entry name" value="Thiolase-like"/>
    <property type="match status" value="1"/>
</dbReference>
<evidence type="ECO:0000313" key="7">
    <source>
        <dbReference type="EMBL" id="AEW98833.1"/>
    </source>
</evidence>
<dbReference type="EMBL" id="CP003229">
    <property type="protein sequence ID" value="AEW98833.1"/>
    <property type="molecule type" value="Genomic_DNA"/>
</dbReference>
<dbReference type="InterPro" id="IPR013751">
    <property type="entry name" value="ACP_syn_III_N"/>
</dbReference>
<dbReference type="CDD" id="cd00830">
    <property type="entry name" value="KAS_III"/>
    <property type="match status" value="1"/>
</dbReference>
<evidence type="ECO:0000256" key="1">
    <source>
        <dbReference type="ARBA" id="ARBA00022490"/>
    </source>
</evidence>
<keyword evidence="3" id="KW-0012">Acyltransferase</keyword>
<dbReference type="GO" id="GO:0004315">
    <property type="term" value="F:3-oxoacyl-[acyl-carrier-protein] synthase activity"/>
    <property type="evidence" value="ECO:0007669"/>
    <property type="project" value="InterPro"/>
</dbReference>
<evidence type="ECO:0000256" key="2">
    <source>
        <dbReference type="ARBA" id="ARBA00022679"/>
    </source>
</evidence>
<sequence>MDTRLPIGIVSTGSHLPDAVVGNDEIAARTGVTAEWIERTTGVRERRRAAPYEATSDLAAVAAERAIEQAGLAAGQLSCLVVATCTSDHPQPATAAVVGRLIGARRAVAFDVNATGGGFLCGYAAAERMLRGEPAGSYALVVGADVCSRLAGPADPRGAALLGDGAGAVVLGRVPAGQGTLATVLSGCADGSGAVAEPAPEDRAPHENAGYLTTAGPGGRAVAVRRLRQAVERALRTSGRRPHEVRHFVPQQCDGALLDAVWPRLGLDAGYLHLALSRHGNTGSASIPLTLDKVHREGLLSEDDLVLLCGLGGGGPAGSVLLRWTATRYARSASGGLASFLRHRLPAPAAPDRHGPAVPAAGLRAARPA</sequence>
<dbReference type="GO" id="GO:0006633">
    <property type="term" value="P:fatty acid biosynthetic process"/>
    <property type="evidence" value="ECO:0007669"/>
    <property type="project" value="InterPro"/>
</dbReference>
<evidence type="ECO:0000259" key="6">
    <source>
        <dbReference type="Pfam" id="PF08545"/>
    </source>
</evidence>
<keyword evidence="1" id="KW-0963">Cytoplasm</keyword>
<protein>
    <submittedName>
        <fullName evidence="7">3-oxoacyl-(Acyl-carrier-protein) synthase III</fullName>
    </submittedName>
</protein>
<dbReference type="OrthoDB" id="9815506at2"/>
<dbReference type="Gene3D" id="3.40.47.10">
    <property type="match status" value="1"/>
</dbReference>
<dbReference type="Pfam" id="PF08541">
    <property type="entry name" value="ACP_syn_III_C"/>
    <property type="match status" value="1"/>
</dbReference>
<dbReference type="AlphaFoldDB" id="F8JJ66"/>
<accession>F8JJ66</accession>
<feature type="region of interest" description="Disordered" evidence="4">
    <location>
        <begin position="348"/>
        <end position="369"/>
    </location>
</feature>
<dbReference type="PANTHER" id="PTHR34069">
    <property type="entry name" value="3-OXOACYL-[ACYL-CARRIER-PROTEIN] SYNTHASE 3"/>
    <property type="match status" value="1"/>
</dbReference>
<evidence type="ECO:0000256" key="3">
    <source>
        <dbReference type="ARBA" id="ARBA00023315"/>
    </source>
</evidence>
<evidence type="ECO:0000313" key="8">
    <source>
        <dbReference type="Proteomes" id="UP000007842"/>
    </source>
</evidence>
<name>F8JJ66_STREN</name>
<dbReference type="KEGG" id="sct:SCAT_p1096"/>
<keyword evidence="7" id="KW-0614">Plasmid</keyword>
<feature type="domain" description="Beta-ketoacyl-[acyl-carrier-protein] synthase III N-terminal" evidence="6">
    <location>
        <begin position="110"/>
        <end position="185"/>
    </location>
</feature>
<proteinExistence type="predicted"/>
<dbReference type="RefSeq" id="WP_014151545.1">
    <property type="nucleotide sequence ID" value="NC_016113.1"/>
</dbReference>
<keyword evidence="2" id="KW-0808">Transferase</keyword>
<dbReference type="KEGG" id="scy:SCATT_p06400"/>
<dbReference type="PATRIC" id="fig|1003195.11.peg.1053"/>